<protein>
    <submittedName>
        <fullName evidence="2">Uncharacterized protein</fullName>
    </submittedName>
</protein>
<reference evidence="2 3" key="1">
    <citation type="submission" date="2014-04" db="EMBL/GenBank/DDBJ databases">
        <authorList>
            <consortium name="DOE Joint Genome Institute"/>
            <person name="Kuo A."/>
            <person name="Kohler A."/>
            <person name="Nagy L.G."/>
            <person name="Floudas D."/>
            <person name="Copeland A."/>
            <person name="Barry K.W."/>
            <person name="Cichocki N."/>
            <person name="Veneault-Fourrey C."/>
            <person name="LaButti K."/>
            <person name="Lindquist E.A."/>
            <person name="Lipzen A."/>
            <person name="Lundell T."/>
            <person name="Morin E."/>
            <person name="Murat C."/>
            <person name="Sun H."/>
            <person name="Tunlid A."/>
            <person name="Henrissat B."/>
            <person name="Grigoriev I.V."/>
            <person name="Hibbett D.S."/>
            <person name="Martin F."/>
            <person name="Nordberg H.P."/>
            <person name="Cantor M.N."/>
            <person name="Hua S.X."/>
        </authorList>
    </citation>
    <scope>NUCLEOTIDE SEQUENCE [LARGE SCALE GENOMIC DNA]</scope>
    <source>
        <strain evidence="2 3">LaAM-08-1</strain>
    </source>
</reference>
<dbReference type="AlphaFoldDB" id="A0A0C9X1I1"/>
<keyword evidence="3" id="KW-1185">Reference proteome</keyword>
<dbReference type="EMBL" id="KN839194">
    <property type="protein sequence ID" value="KIJ90417.1"/>
    <property type="molecule type" value="Genomic_DNA"/>
</dbReference>
<organism evidence="2 3">
    <name type="scientific">Laccaria amethystina LaAM-08-1</name>
    <dbReference type="NCBI Taxonomy" id="1095629"/>
    <lineage>
        <taxon>Eukaryota</taxon>
        <taxon>Fungi</taxon>
        <taxon>Dikarya</taxon>
        <taxon>Basidiomycota</taxon>
        <taxon>Agaricomycotina</taxon>
        <taxon>Agaricomycetes</taxon>
        <taxon>Agaricomycetidae</taxon>
        <taxon>Agaricales</taxon>
        <taxon>Agaricineae</taxon>
        <taxon>Hydnangiaceae</taxon>
        <taxon>Laccaria</taxon>
    </lineage>
</organism>
<evidence type="ECO:0000313" key="3">
    <source>
        <dbReference type="Proteomes" id="UP000054477"/>
    </source>
</evidence>
<keyword evidence="1" id="KW-0732">Signal</keyword>
<gene>
    <name evidence="2" type="ORF">K443DRAFT_686770</name>
</gene>
<evidence type="ECO:0000313" key="2">
    <source>
        <dbReference type="EMBL" id="KIJ90417.1"/>
    </source>
</evidence>
<accession>A0A0C9X1I1</accession>
<sequence>MGILSKCFSCTWLLRFFLVVGERPLHLMITGLRNQVQLANYNSNCQDTKLPQYPIRLGVSESKILKLDIRNAKFREEGG</sequence>
<evidence type="ECO:0000256" key="1">
    <source>
        <dbReference type="SAM" id="SignalP"/>
    </source>
</evidence>
<feature type="chain" id="PRO_5002206159" evidence="1">
    <location>
        <begin position="22"/>
        <end position="79"/>
    </location>
</feature>
<dbReference type="HOGENOM" id="CLU_2606420_0_0_1"/>
<reference evidence="3" key="2">
    <citation type="submission" date="2015-01" db="EMBL/GenBank/DDBJ databases">
        <title>Evolutionary Origins and Diversification of the Mycorrhizal Mutualists.</title>
        <authorList>
            <consortium name="DOE Joint Genome Institute"/>
            <consortium name="Mycorrhizal Genomics Consortium"/>
            <person name="Kohler A."/>
            <person name="Kuo A."/>
            <person name="Nagy L.G."/>
            <person name="Floudas D."/>
            <person name="Copeland A."/>
            <person name="Barry K.W."/>
            <person name="Cichocki N."/>
            <person name="Veneault-Fourrey C."/>
            <person name="LaButti K."/>
            <person name="Lindquist E.A."/>
            <person name="Lipzen A."/>
            <person name="Lundell T."/>
            <person name="Morin E."/>
            <person name="Murat C."/>
            <person name="Riley R."/>
            <person name="Ohm R."/>
            <person name="Sun H."/>
            <person name="Tunlid A."/>
            <person name="Henrissat B."/>
            <person name="Grigoriev I.V."/>
            <person name="Hibbett D.S."/>
            <person name="Martin F."/>
        </authorList>
    </citation>
    <scope>NUCLEOTIDE SEQUENCE [LARGE SCALE GENOMIC DNA]</scope>
    <source>
        <strain evidence="3">LaAM-08-1</strain>
    </source>
</reference>
<dbReference type="Proteomes" id="UP000054477">
    <property type="component" value="Unassembled WGS sequence"/>
</dbReference>
<proteinExistence type="predicted"/>
<feature type="signal peptide" evidence="1">
    <location>
        <begin position="1"/>
        <end position="21"/>
    </location>
</feature>
<name>A0A0C9X1I1_9AGAR</name>